<keyword evidence="2" id="KW-1185">Reference proteome</keyword>
<protein>
    <recommendedName>
        <fullName evidence="3">Secreted protein</fullName>
    </recommendedName>
</protein>
<organism evidence="1 2">
    <name type="scientific">Arsenicicoccus piscis</name>
    <dbReference type="NCBI Taxonomy" id="673954"/>
    <lineage>
        <taxon>Bacteria</taxon>
        <taxon>Bacillati</taxon>
        <taxon>Actinomycetota</taxon>
        <taxon>Actinomycetes</taxon>
        <taxon>Micrococcales</taxon>
        <taxon>Intrasporangiaceae</taxon>
        <taxon>Arsenicicoccus</taxon>
    </lineage>
</organism>
<evidence type="ECO:0000313" key="1">
    <source>
        <dbReference type="EMBL" id="GMA21990.1"/>
    </source>
</evidence>
<proteinExistence type="predicted"/>
<sequence>MGSGWVAAVWVAVPALSGRPALAWVLRSLASTVPSAWASSRLSGRCPVAGPLLAGLVGFHGAAGWGEG</sequence>
<gene>
    <name evidence="1" type="ORF">GCM10025862_40110</name>
</gene>
<evidence type="ECO:0000313" key="2">
    <source>
        <dbReference type="Proteomes" id="UP001157109"/>
    </source>
</evidence>
<dbReference type="EMBL" id="BSUJ01000002">
    <property type="protein sequence ID" value="GMA21990.1"/>
    <property type="molecule type" value="Genomic_DNA"/>
</dbReference>
<evidence type="ECO:0008006" key="3">
    <source>
        <dbReference type="Google" id="ProtNLM"/>
    </source>
</evidence>
<name>A0ABQ6HWN8_9MICO</name>
<dbReference type="Proteomes" id="UP001157109">
    <property type="component" value="Unassembled WGS sequence"/>
</dbReference>
<accession>A0ABQ6HWN8</accession>
<reference evidence="2" key="1">
    <citation type="journal article" date="2019" name="Int. J. Syst. Evol. Microbiol.">
        <title>The Global Catalogue of Microorganisms (GCM) 10K type strain sequencing project: providing services to taxonomists for standard genome sequencing and annotation.</title>
        <authorList>
            <consortium name="The Broad Institute Genomics Platform"/>
            <consortium name="The Broad Institute Genome Sequencing Center for Infectious Disease"/>
            <person name="Wu L."/>
            <person name="Ma J."/>
        </authorList>
    </citation>
    <scope>NUCLEOTIDE SEQUENCE [LARGE SCALE GENOMIC DNA]</scope>
    <source>
        <strain evidence="2">NBRC 105830</strain>
    </source>
</reference>
<comment type="caution">
    <text evidence="1">The sequence shown here is derived from an EMBL/GenBank/DDBJ whole genome shotgun (WGS) entry which is preliminary data.</text>
</comment>